<feature type="region of interest" description="Disordered" evidence="1">
    <location>
        <begin position="25"/>
        <end position="48"/>
    </location>
</feature>
<feature type="region of interest" description="Disordered" evidence="1">
    <location>
        <begin position="60"/>
        <end position="103"/>
    </location>
</feature>
<accession>A0AB34JQG9</accession>
<organism evidence="2 3">
    <name type="scientific">Prymnesium parvum</name>
    <name type="common">Toxic golden alga</name>
    <dbReference type="NCBI Taxonomy" id="97485"/>
    <lineage>
        <taxon>Eukaryota</taxon>
        <taxon>Haptista</taxon>
        <taxon>Haptophyta</taxon>
        <taxon>Prymnesiophyceae</taxon>
        <taxon>Prymnesiales</taxon>
        <taxon>Prymnesiaceae</taxon>
        <taxon>Prymnesium</taxon>
    </lineage>
</organism>
<sequence>MLPERTSCTAHSVAHIAHLQSHEPSGCLTDAAQSSTSSRARTGRHNQLLPFTAWQQRLQPPLSRPFATASPPPPPSLLHPGVRLPPAREGSRLCSRAPESPLRQLRSQPHVCIFDALLEAPTPQPYSLLSCNARRTPRRT</sequence>
<evidence type="ECO:0000313" key="3">
    <source>
        <dbReference type="Proteomes" id="UP001515480"/>
    </source>
</evidence>
<protein>
    <submittedName>
        <fullName evidence="2">Uncharacterized protein</fullName>
    </submittedName>
</protein>
<proteinExistence type="predicted"/>
<reference evidence="2 3" key="1">
    <citation type="journal article" date="2024" name="Science">
        <title>Giant polyketide synthase enzymes in the biosynthesis of giant marine polyether toxins.</title>
        <authorList>
            <person name="Fallon T.R."/>
            <person name="Shende V.V."/>
            <person name="Wierzbicki I.H."/>
            <person name="Pendleton A.L."/>
            <person name="Watervoot N.F."/>
            <person name="Auber R.P."/>
            <person name="Gonzalez D.J."/>
            <person name="Wisecaver J.H."/>
            <person name="Moore B.S."/>
        </authorList>
    </citation>
    <scope>NUCLEOTIDE SEQUENCE [LARGE SCALE GENOMIC DNA]</scope>
    <source>
        <strain evidence="2 3">12B1</strain>
    </source>
</reference>
<evidence type="ECO:0000313" key="2">
    <source>
        <dbReference type="EMBL" id="KAL1523715.1"/>
    </source>
</evidence>
<dbReference type="Proteomes" id="UP001515480">
    <property type="component" value="Unassembled WGS sequence"/>
</dbReference>
<evidence type="ECO:0000256" key="1">
    <source>
        <dbReference type="SAM" id="MobiDB-lite"/>
    </source>
</evidence>
<dbReference type="EMBL" id="JBGBPQ010000005">
    <property type="protein sequence ID" value="KAL1523715.1"/>
    <property type="molecule type" value="Genomic_DNA"/>
</dbReference>
<keyword evidence="3" id="KW-1185">Reference proteome</keyword>
<comment type="caution">
    <text evidence="2">The sequence shown here is derived from an EMBL/GenBank/DDBJ whole genome shotgun (WGS) entry which is preliminary data.</text>
</comment>
<gene>
    <name evidence="2" type="ORF">AB1Y20_018645</name>
</gene>
<name>A0AB34JQG9_PRYPA</name>
<dbReference type="AlphaFoldDB" id="A0AB34JQG9"/>
<feature type="compositionally biased region" description="Low complexity" evidence="1">
    <location>
        <begin position="29"/>
        <end position="40"/>
    </location>
</feature>